<dbReference type="AlphaFoldDB" id="A0A0R2G9B8"/>
<dbReference type="PANTHER" id="PTHR43776">
    <property type="entry name" value="TRANSPORT ATP-BINDING PROTEIN"/>
    <property type="match status" value="1"/>
</dbReference>
<dbReference type="GO" id="GO:0005524">
    <property type="term" value="F:ATP binding"/>
    <property type="evidence" value="ECO:0007669"/>
    <property type="project" value="UniProtKB-KW"/>
</dbReference>
<evidence type="ECO:0000256" key="5">
    <source>
        <dbReference type="ARBA" id="ARBA00022856"/>
    </source>
</evidence>
<evidence type="ECO:0000256" key="6">
    <source>
        <dbReference type="ARBA" id="ARBA00022927"/>
    </source>
</evidence>
<dbReference type="GO" id="GO:0015833">
    <property type="term" value="P:peptide transport"/>
    <property type="evidence" value="ECO:0007669"/>
    <property type="project" value="UniProtKB-KW"/>
</dbReference>
<evidence type="ECO:0000313" key="9">
    <source>
        <dbReference type="EMBL" id="KRN33834.1"/>
    </source>
</evidence>
<accession>A0A0R2G9B8</accession>
<dbReference type="SUPFAM" id="SSF52540">
    <property type="entry name" value="P-loop containing nucleoside triphosphate hydrolases"/>
    <property type="match status" value="1"/>
</dbReference>
<comment type="caution">
    <text evidence="9">The sequence shown here is derived from an EMBL/GenBank/DDBJ whole genome shotgun (WGS) entry which is preliminary data.</text>
</comment>
<evidence type="ECO:0000256" key="4">
    <source>
        <dbReference type="ARBA" id="ARBA00022840"/>
    </source>
</evidence>
<evidence type="ECO:0000256" key="3">
    <source>
        <dbReference type="ARBA" id="ARBA00022741"/>
    </source>
</evidence>
<evidence type="ECO:0000256" key="2">
    <source>
        <dbReference type="ARBA" id="ARBA00022448"/>
    </source>
</evidence>
<comment type="similarity">
    <text evidence="1">Belongs to the ABC transporter superfamily.</text>
</comment>
<dbReference type="InterPro" id="IPR027417">
    <property type="entry name" value="P-loop_NTPase"/>
</dbReference>
<dbReference type="InterPro" id="IPR003439">
    <property type="entry name" value="ABC_transporter-like_ATP-bd"/>
</dbReference>
<dbReference type="EMBL" id="JQAZ01000001">
    <property type="protein sequence ID" value="KRN33834.1"/>
    <property type="molecule type" value="Genomic_DNA"/>
</dbReference>
<evidence type="ECO:0000256" key="1">
    <source>
        <dbReference type="ARBA" id="ARBA00005417"/>
    </source>
</evidence>
<dbReference type="SMART" id="SM00382">
    <property type="entry name" value="AAA"/>
    <property type="match status" value="1"/>
</dbReference>
<dbReference type="GO" id="GO:0055085">
    <property type="term" value="P:transmembrane transport"/>
    <property type="evidence" value="ECO:0007669"/>
    <property type="project" value="UniProtKB-ARBA"/>
</dbReference>
<dbReference type="Proteomes" id="UP000051751">
    <property type="component" value="Unassembled WGS sequence"/>
</dbReference>
<dbReference type="InterPro" id="IPR017871">
    <property type="entry name" value="ABC_transporter-like_CS"/>
</dbReference>
<dbReference type="STRING" id="81857.IV38_GL000524"/>
<feature type="domain" description="ABC transporter" evidence="7">
    <location>
        <begin position="9"/>
        <end position="254"/>
    </location>
</feature>
<evidence type="ECO:0000313" key="11">
    <source>
        <dbReference type="Proteomes" id="UP000051751"/>
    </source>
</evidence>
<dbReference type="RefSeq" id="WP_057768427.1">
    <property type="nucleotide sequence ID" value="NZ_JQAT01000001.1"/>
</dbReference>
<dbReference type="CDD" id="cd03257">
    <property type="entry name" value="ABC_NikE_OppD_transporters"/>
    <property type="match status" value="1"/>
</dbReference>
<reference evidence="10 11" key="1">
    <citation type="journal article" date="2015" name="Genome Announc.">
        <title>Expanding the biotechnology potential of lactobacilli through comparative genomics of 213 strains and associated genera.</title>
        <authorList>
            <person name="Sun Z."/>
            <person name="Harris H.M."/>
            <person name="McCann A."/>
            <person name="Guo C."/>
            <person name="Argimon S."/>
            <person name="Zhang W."/>
            <person name="Yang X."/>
            <person name="Jeffery I.B."/>
            <person name="Cooney J.C."/>
            <person name="Kagawa T.F."/>
            <person name="Liu W."/>
            <person name="Song Y."/>
            <person name="Salvetti E."/>
            <person name="Wrobel A."/>
            <person name="Rasinkangas P."/>
            <person name="Parkhill J."/>
            <person name="Rea M.C."/>
            <person name="O'Sullivan O."/>
            <person name="Ritari J."/>
            <person name="Douillard F.P."/>
            <person name="Paul Ross R."/>
            <person name="Yang R."/>
            <person name="Briner A.E."/>
            <person name="Felis G.E."/>
            <person name="de Vos W.M."/>
            <person name="Barrangou R."/>
            <person name="Klaenhammer T.R."/>
            <person name="Caufield P.W."/>
            <person name="Cui Y."/>
            <person name="Zhang H."/>
            <person name="O'Toole P.W."/>
        </authorList>
    </citation>
    <scope>NUCLEOTIDE SEQUENCE [LARGE SCALE GENOMIC DNA]</scope>
    <source>
        <strain evidence="8 11">ATCC BAA-66</strain>
        <strain evidence="9 10">DSM 13344</strain>
    </source>
</reference>
<dbReference type="PROSITE" id="PS50893">
    <property type="entry name" value="ABC_TRANSPORTER_2"/>
    <property type="match status" value="1"/>
</dbReference>
<dbReference type="PROSITE" id="PS00211">
    <property type="entry name" value="ABC_TRANSPORTER_1"/>
    <property type="match status" value="1"/>
</dbReference>
<dbReference type="GO" id="GO:0015031">
    <property type="term" value="P:protein transport"/>
    <property type="evidence" value="ECO:0007669"/>
    <property type="project" value="UniProtKB-KW"/>
</dbReference>
<evidence type="ECO:0000313" key="10">
    <source>
        <dbReference type="Proteomes" id="UP000051645"/>
    </source>
</evidence>
<dbReference type="PATRIC" id="fig|81857.3.peg.528"/>
<sequence length="335" mass="38414">MSLIEVKHLKVHYPVRTGFWNRITSYVKAVDDVSFNIEAGQTYGLIGESGSGKSTTGKAIVGLEKVTSGQILYEGQDITKASVRKSMHYNKDVQMIFQDSLSSLNPRKRIEDIIAEPIRNFEHLAPTDEQKRVQQLLDIVGMPSDSIYKYPFEFSGGQRQRIGIARAVATHPKLIIADEPVSALDLSVQAQVLNFMKDIQQAYHISFLFISHDLGVVKHMCPDMAIMNQGRFVETGTREDIYEHPQHIYTQRLLSAIPEVDPTHRQQNRKHRQAVEKKFQSEKKDYYDQNGRVFDLQQLTEHHAAAVKPEQADLCRQEIEHDRYPDELPLRMEVE</sequence>
<name>A0A0R2G9B8_9LACO</name>
<dbReference type="Pfam" id="PF00005">
    <property type="entry name" value="ABC_tran"/>
    <property type="match status" value="1"/>
</dbReference>
<gene>
    <name evidence="8" type="ORF">IV38_GL000524</name>
    <name evidence="9" type="ORF">IV40_GL000144</name>
</gene>
<dbReference type="Proteomes" id="UP000051645">
    <property type="component" value="Unassembled WGS sequence"/>
</dbReference>
<dbReference type="InterPro" id="IPR050319">
    <property type="entry name" value="ABC_transp_ATP-bind"/>
</dbReference>
<dbReference type="InterPro" id="IPR013563">
    <property type="entry name" value="Oligopep_ABC_C"/>
</dbReference>
<dbReference type="Gene3D" id="3.40.50.300">
    <property type="entry name" value="P-loop containing nucleotide triphosphate hydrolases"/>
    <property type="match status" value="1"/>
</dbReference>
<keyword evidence="3" id="KW-0547">Nucleotide-binding</keyword>
<evidence type="ECO:0000313" key="8">
    <source>
        <dbReference type="EMBL" id="KRN29637.1"/>
    </source>
</evidence>
<keyword evidence="6" id="KW-0653">Protein transport</keyword>
<evidence type="ECO:0000259" key="7">
    <source>
        <dbReference type="PROSITE" id="PS50893"/>
    </source>
</evidence>
<dbReference type="InterPro" id="IPR003593">
    <property type="entry name" value="AAA+_ATPase"/>
</dbReference>
<dbReference type="FunFam" id="3.40.50.300:FF:000016">
    <property type="entry name" value="Oligopeptide ABC transporter ATP-binding component"/>
    <property type="match status" value="1"/>
</dbReference>
<dbReference type="EMBL" id="JQAT01000001">
    <property type="protein sequence ID" value="KRN29637.1"/>
    <property type="molecule type" value="Genomic_DNA"/>
</dbReference>
<organism evidence="9 10">
    <name type="scientific">Lactobacillus selangorensis</name>
    <dbReference type="NCBI Taxonomy" id="81857"/>
    <lineage>
        <taxon>Bacteria</taxon>
        <taxon>Bacillati</taxon>
        <taxon>Bacillota</taxon>
        <taxon>Bacilli</taxon>
        <taxon>Lactobacillales</taxon>
        <taxon>Lactobacillaceae</taxon>
        <taxon>Lactobacillus</taxon>
    </lineage>
</organism>
<dbReference type="OrthoDB" id="9802264at2"/>
<dbReference type="PANTHER" id="PTHR43776:SF8">
    <property type="entry name" value="ABC TRANSPORTER, ATP-BINDING PROTEIN"/>
    <property type="match status" value="1"/>
</dbReference>
<proteinExistence type="inferred from homology"/>
<dbReference type="Pfam" id="PF08352">
    <property type="entry name" value="oligo_HPY"/>
    <property type="match status" value="1"/>
</dbReference>
<protein>
    <submittedName>
        <fullName evidence="9">ABC-type oligopeptide transport system protein</fullName>
    </submittedName>
</protein>
<keyword evidence="4" id="KW-0067">ATP-binding</keyword>
<keyword evidence="10" id="KW-1185">Reference proteome</keyword>
<keyword evidence="2" id="KW-0813">Transport</keyword>
<dbReference type="GO" id="GO:0016887">
    <property type="term" value="F:ATP hydrolysis activity"/>
    <property type="evidence" value="ECO:0007669"/>
    <property type="project" value="InterPro"/>
</dbReference>
<keyword evidence="5" id="KW-0571">Peptide transport</keyword>